<protein>
    <submittedName>
        <fullName evidence="2">3-demethylubiquinone-9 3-O-methyltransferase</fullName>
    </submittedName>
</protein>
<keyword evidence="3" id="KW-1185">Reference proteome</keyword>
<keyword evidence="2" id="KW-0614">Plasmid</keyword>
<evidence type="ECO:0000313" key="3">
    <source>
        <dbReference type="Proteomes" id="UP000422232"/>
    </source>
</evidence>
<geneLocation type="plasmid" evidence="2 3">
    <name>unnamed2</name>
</geneLocation>
<dbReference type="CDD" id="cd02440">
    <property type="entry name" value="AdoMet_MTases"/>
    <property type="match status" value="1"/>
</dbReference>
<proteinExistence type="predicted"/>
<reference evidence="2 3" key="1">
    <citation type="submission" date="2019-04" db="EMBL/GenBank/DDBJ databases">
        <title>Complete genome sequencing of Piscirickettsia salmonis strain Psal-009.</title>
        <authorList>
            <person name="Schober I."/>
            <person name="Bunk B."/>
            <person name="Sproer C."/>
            <person name="Carril G.P."/>
            <person name="Riedel T."/>
            <person name="Flores-Herrera P.A."/>
            <person name="Nourdin-Galindo G."/>
            <person name="Marshall S.H."/>
            <person name="Overmann J."/>
        </authorList>
    </citation>
    <scope>NUCLEOTIDE SEQUENCE [LARGE SCALE GENOMIC DNA]</scope>
    <source>
        <strain evidence="2 3">Psal-009</strain>
        <plasmid evidence="2 3">unnamed2</plasmid>
    </source>
</reference>
<dbReference type="Pfam" id="PF13649">
    <property type="entry name" value="Methyltransf_25"/>
    <property type="match status" value="1"/>
</dbReference>
<dbReference type="EMBL" id="CP038910">
    <property type="protein sequence ID" value="QGO07749.1"/>
    <property type="molecule type" value="Genomic_DNA"/>
</dbReference>
<dbReference type="InterPro" id="IPR041698">
    <property type="entry name" value="Methyltransf_25"/>
</dbReference>
<dbReference type="Proteomes" id="UP000422232">
    <property type="component" value="Plasmid unnamed2"/>
</dbReference>
<dbReference type="RefSeq" id="WP_016212188.1">
    <property type="nucleotide sequence ID" value="NZ_CP033945.1"/>
</dbReference>
<dbReference type="SUPFAM" id="SSF53335">
    <property type="entry name" value="S-adenosyl-L-methionine-dependent methyltransferases"/>
    <property type="match status" value="1"/>
</dbReference>
<accession>A0A9Q5VD11</accession>
<sequence>MLELNEIKIFSGEKVATQNRTGAMVTNLSDISKQFIKDACQLDEKDTVVDVGCCYGVASLPILKNGKCQIIGIDLAKEHLQVLEDQLLSQEKSRFKAITGKFPDIFKANQDSIMAIHASHLLQFLRGQEIEIALKVCYLALKSHGKLYISTTSIHLPWAKDFISEYYKRKKIERWPGEIHNFKLYTPCEAQNYIQDFFHLLSKSQLVEEMKKIGFEIEHAFSYETDNPTQQADDGKEMIAIIAYKP</sequence>
<organism evidence="2 3">
    <name type="scientific">Piscirickettsia salmonis</name>
    <dbReference type="NCBI Taxonomy" id="1238"/>
    <lineage>
        <taxon>Bacteria</taxon>
        <taxon>Pseudomonadati</taxon>
        <taxon>Pseudomonadota</taxon>
        <taxon>Gammaproteobacteria</taxon>
        <taxon>Thiotrichales</taxon>
        <taxon>Piscirickettsiaceae</taxon>
        <taxon>Piscirickettsia</taxon>
    </lineage>
</organism>
<name>A0A9Q5VD11_PISSA</name>
<feature type="domain" description="Methyltransferase" evidence="1">
    <location>
        <begin position="48"/>
        <end position="145"/>
    </location>
</feature>
<gene>
    <name evidence="2" type="ORF">Psal009_03708</name>
</gene>
<dbReference type="AlphaFoldDB" id="A0A9Q5VD11"/>
<evidence type="ECO:0000313" key="2">
    <source>
        <dbReference type="EMBL" id="QGO07749.1"/>
    </source>
</evidence>
<dbReference type="Gene3D" id="3.40.50.150">
    <property type="entry name" value="Vaccinia Virus protein VP39"/>
    <property type="match status" value="1"/>
</dbReference>
<dbReference type="InterPro" id="IPR029063">
    <property type="entry name" value="SAM-dependent_MTases_sf"/>
</dbReference>
<evidence type="ECO:0000259" key="1">
    <source>
        <dbReference type="Pfam" id="PF13649"/>
    </source>
</evidence>